<dbReference type="HOGENOM" id="CLU_185574_0_0_1"/>
<name>A0A0E0CVM4_9ORYZ</name>
<sequence length="94" mass="10905">MPKLQNHFKKEKIAFDTLVLLVCWMIWKERNMRVFQNQSRTAGFLFAAIKDEAAIWKEAGFSILTRSVLYPYSQGGQLQQAEENNAIKEPIDVN</sequence>
<organism evidence="1">
    <name type="scientific">Oryza meridionalis</name>
    <dbReference type="NCBI Taxonomy" id="40149"/>
    <lineage>
        <taxon>Eukaryota</taxon>
        <taxon>Viridiplantae</taxon>
        <taxon>Streptophyta</taxon>
        <taxon>Embryophyta</taxon>
        <taxon>Tracheophyta</taxon>
        <taxon>Spermatophyta</taxon>
        <taxon>Magnoliopsida</taxon>
        <taxon>Liliopsida</taxon>
        <taxon>Poales</taxon>
        <taxon>Poaceae</taxon>
        <taxon>BOP clade</taxon>
        <taxon>Oryzoideae</taxon>
        <taxon>Oryzeae</taxon>
        <taxon>Oryzinae</taxon>
        <taxon>Oryza</taxon>
    </lineage>
</organism>
<evidence type="ECO:0000313" key="2">
    <source>
        <dbReference type="Proteomes" id="UP000008021"/>
    </source>
</evidence>
<dbReference type="AlphaFoldDB" id="A0A0E0CVM4"/>
<evidence type="ECO:0000313" key="1">
    <source>
        <dbReference type="EnsemblPlants" id="OMERI03G04550.1"/>
    </source>
</evidence>
<accession>A0A0E0CVM4</accession>
<keyword evidence="2" id="KW-1185">Reference proteome</keyword>
<reference evidence="1" key="1">
    <citation type="submission" date="2015-04" db="UniProtKB">
        <authorList>
            <consortium name="EnsemblPlants"/>
        </authorList>
    </citation>
    <scope>IDENTIFICATION</scope>
</reference>
<proteinExistence type="predicted"/>
<dbReference type="Proteomes" id="UP000008021">
    <property type="component" value="Chromosome 3"/>
</dbReference>
<reference evidence="1" key="2">
    <citation type="submission" date="2018-05" db="EMBL/GenBank/DDBJ databases">
        <title>OmerRS3 (Oryza meridionalis Reference Sequence Version 3).</title>
        <authorList>
            <person name="Zhang J."/>
            <person name="Kudrna D."/>
            <person name="Lee S."/>
            <person name="Talag J."/>
            <person name="Welchert J."/>
            <person name="Wing R.A."/>
        </authorList>
    </citation>
    <scope>NUCLEOTIDE SEQUENCE [LARGE SCALE GENOMIC DNA]</scope>
    <source>
        <strain evidence="1">cv. OR44</strain>
    </source>
</reference>
<dbReference type="EnsemblPlants" id="OMERI03G04550.1">
    <property type="protein sequence ID" value="OMERI03G04550.1"/>
    <property type="gene ID" value="OMERI03G04550"/>
</dbReference>
<dbReference type="Gramene" id="OMERI03G04550.1">
    <property type="protein sequence ID" value="OMERI03G04550.1"/>
    <property type="gene ID" value="OMERI03G04550"/>
</dbReference>
<protein>
    <submittedName>
        <fullName evidence="1">Uncharacterized protein</fullName>
    </submittedName>
</protein>